<dbReference type="PANTHER" id="PTHR47326:SF1">
    <property type="entry name" value="HTH PSQ-TYPE DOMAIN-CONTAINING PROTEIN"/>
    <property type="match status" value="1"/>
</dbReference>
<gene>
    <name evidence="2" type="ORF">ALC57_10328</name>
</gene>
<dbReference type="EMBL" id="KQ980167">
    <property type="protein sequence ID" value="KYN17352.1"/>
    <property type="molecule type" value="Genomic_DNA"/>
</dbReference>
<reference evidence="2 3" key="1">
    <citation type="submission" date="2015-09" db="EMBL/GenBank/DDBJ databases">
        <title>Trachymyrmex cornetzi WGS genome.</title>
        <authorList>
            <person name="Nygaard S."/>
            <person name="Hu H."/>
            <person name="Boomsma J."/>
            <person name="Zhang G."/>
        </authorList>
    </citation>
    <scope>NUCLEOTIDE SEQUENCE [LARGE SCALE GENOMIC DNA]</scope>
    <source>
        <strain evidence="2">Tcor2-1</strain>
        <tissue evidence="2">Whole body</tissue>
    </source>
</reference>
<keyword evidence="1" id="KW-0472">Membrane</keyword>
<feature type="non-terminal residue" evidence="2">
    <location>
        <position position="1"/>
    </location>
</feature>
<dbReference type="GO" id="GO:0003676">
    <property type="term" value="F:nucleic acid binding"/>
    <property type="evidence" value="ECO:0007669"/>
    <property type="project" value="InterPro"/>
</dbReference>
<evidence type="ECO:0000313" key="2">
    <source>
        <dbReference type="EMBL" id="KYN17352.1"/>
    </source>
</evidence>
<dbReference type="Proteomes" id="UP000078492">
    <property type="component" value="Unassembled WGS sequence"/>
</dbReference>
<feature type="transmembrane region" description="Helical" evidence="1">
    <location>
        <begin position="75"/>
        <end position="96"/>
    </location>
</feature>
<dbReference type="InterPro" id="IPR036397">
    <property type="entry name" value="RNaseH_sf"/>
</dbReference>
<accession>A0A195DXA8</accession>
<keyword evidence="1" id="KW-1133">Transmembrane helix</keyword>
<name>A0A195DXA8_9HYME</name>
<evidence type="ECO:0000313" key="3">
    <source>
        <dbReference type="Proteomes" id="UP000078492"/>
    </source>
</evidence>
<keyword evidence="1" id="KW-0812">Transmembrane</keyword>
<dbReference type="Gene3D" id="3.30.420.10">
    <property type="entry name" value="Ribonuclease H-like superfamily/Ribonuclease H"/>
    <property type="match status" value="1"/>
</dbReference>
<organism evidence="2 3">
    <name type="scientific">Trachymyrmex cornetzi</name>
    <dbReference type="NCBI Taxonomy" id="471704"/>
    <lineage>
        <taxon>Eukaryota</taxon>
        <taxon>Metazoa</taxon>
        <taxon>Ecdysozoa</taxon>
        <taxon>Arthropoda</taxon>
        <taxon>Hexapoda</taxon>
        <taxon>Insecta</taxon>
        <taxon>Pterygota</taxon>
        <taxon>Neoptera</taxon>
        <taxon>Endopterygota</taxon>
        <taxon>Hymenoptera</taxon>
        <taxon>Apocrita</taxon>
        <taxon>Aculeata</taxon>
        <taxon>Formicoidea</taxon>
        <taxon>Formicidae</taxon>
        <taxon>Myrmicinae</taxon>
        <taxon>Trachymyrmex</taxon>
    </lineage>
</organism>
<keyword evidence="3" id="KW-1185">Reference proteome</keyword>
<sequence>HTLLWRIYNVGNPTRYSNCRFSTGHRGGTLRGTAWCHGTIILSFHRRHHHRHLAALILPVSGLNGRICHNPFQHLLFLFDQGIQILCIIVMLRAIFQRRLYHRYQRNLSFFSIFHRTIDNNSHWMLEDHTQYPQKLNVWAGMLNNTLIDPFFIDGNLNSAKYEDMLRNEIVPAIRRIVGDNFAHTWFQQNGTGPHYGRGVRNFLDTEFFNRWIRRRGQIEGPPRSPDLSPLDYFL</sequence>
<dbReference type="AlphaFoldDB" id="A0A195DXA8"/>
<dbReference type="STRING" id="471704.A0A195DXA8"/>
<protein>
    <submittedName>
        <fullName evidence="2">Uncharacterized protein</fullName>
    </submittedName>
</protein>
<dbReference type="PANTHER" id="PTHR47326">
    <property type="entry name" value="TRANSPOSABLE ELEMENT TC3 TRANSPOSASE-LIKE PROTEIN"/>
    <property type="match status" value="1"/>
</dbReference>
<evidence type="ECO:0000256" key="1">
    <source>
        <dbReference type="SAM" id="Phobius"/>
    </source>
</evidence>
<proteinExistence type="predicted"/>